<dbReference type="InterPro" id="IPR007833">
    <property type="entry name" value="Capsule_polysaccharide_synth"/>
</dbReference>
<reference evidence="1 2" key="1">
    <citation type="submission" date="2019-01" db="EMBL/GenBank/DDBJ databases">
        <authorList>
            <person name="Chen W.-M."/>
        </authorList>
    </citation>
    <scope>NUCLEOTIDE SEQUENCE [LARGE SCALE GENOMIC DNA]</scope>
    <source>
        <strain evidence="1 2">TER-1</strain>
    </source>
</reference>
<sequence>MDFSWRWVRKPADPLGPRTTVLTACDKRYLPYAKALLRSIDHFSPGQTFIVLLIDHDQDDLAELEVLASEVRHTTVLTASDTSVTPAPMSREQRLAYYASARFLFARSLLDQASGPVMCIDADSLVVGSLEADTAVEAGADVALWRRDRTHTLDHQKVAAGVVVLFPTRGAKLFATRVSEILTARFAAGEALWYVDQAALFRAMTELAGEVRVSDLHRRFRDFEAFGAGSALWSAKGDRQAFGEPFASLLRIFGDSEYARVQAKHVLNRAGRLTHSKVGAFYEANPGLRQRLPRSGTLYLPRIDLPWKPYKGNAAPALSDDTLAVRLTWKQFASLLANRFETKGVRMEIQEIPAWEITPERVNGSSGDFALVAHKCDFQMPGLDLPVHFYMQEYMPWLFTLDPAGWGAGASAYPVPPGDLVGTPAGEPEAFDDYRSQLDRRTLGTKFPQAAQRESSRTDSPDYDLFIPLQIPHDQVIQFFSDVRLPEMLEAVTTFATRRNLRLVLKPHPANLKATRAFRSLADDRNVFWSEDNIHDLIARSTAVFTINSSVGFEAMLHGKPIVTLGRTLYDAATIRGRLDDLDGAWAQCRDWDVEDGLARYRAFYTWFCDRYAVDLSRPAQRDRSLDHHVGRLLSRVYG</sequence>
<dbReference type="GO" id="GO:0000271">
    <property type="term" value="P:polysaccharide biosynthetic process"/>
    <property type="evidence" value="ECO:0007669"/>
    <property type="project" value="InterPro"/>
</dbReference>
<dbReference type="InterPro" id="IPR043148">
    <property type="entry name" value="TagF_C"/>
</dbReference>
<dbReference type="OrthoDB" id="6713140at2"/>
<dbReference type="InterPro" id="IPR029044">
    <property type="entry name" value="Nucleotide-diphossugar_trans"/>
</dbReference>
<evidence type="ECO:0000313" key="2">
    <source>
        <dbReference type="Proteomes" id="UP000286997"/>
    </source>
</evidence>
<comment type="caution">
    <text evidence="1">The sequence shown here is derived from an EMBL/GenBank/DDBJ whole genome shotgun (WGS) entry which is preliminary data.</text>
</comment>
<dbReference type="GO" id="GO:0015774">
    <property type="term" value="P:polysaccharide transport"/>
    <property type="evidence" value="ECO:0007669"/>
    <property type="project" value="InterPro"/>
</dbReference>
<dbReference type="AlphaFoldDB" id="A0A3S2VWW7"/>
<dbReference type="Proteomes" id="UP000286997">
    <property type="component" value="Unassembled WGS sequence"/>
</dbReference>
<evidence type="ECO:0000313" key="1">
    <source>
        <dbReference type="EMBL" id="RVU19479.1"/>
    </source>
</evidence>
<accession>A0A3S2VWW7</accession>
<dbReference type="Gene3D" id="3.90.550.10">
    <property type="entry name" value="Spore Coat Polysaccharide Biosynthesis Protein SpsA, Chain A"/>
    <property type="match status" value="1"/>
</dbReference>
<evidence type="ECO:0008006" key="3">
    <source>
        <dbReference type="Google" id="ProtNLM"/>
    </source>
</evidence>
<dbReference type="Pfam" id="PF05159">
    <property type="entry name" value="Capsule_synth"/>
    <property type="match status" value="1"/>
</dbReference>
<keyword evidence="2" id="KW-1185">Reference proteome</keyword>
<dbReference type="SUPFAM" id="SSF53756">
    <property type="entry name" value="UDP-Glycosyltransferase/glycogen phosphorylase"/>
    <property type="match status" value="1"/>
</dbReference>
<dbReference type="EMBL" id="SACP01000006">
    <property type="protein sequence ID" value="RVU19479.1"/>
    <property type="molecule type" value="Genomic_DNA"/>
</dbReference>
<name>A0A3S2VWW7_9HYPH</name>
<gene>
    <name evidence="1" type="ORF">EOE48_08775</name>
</gene>
<protein>
    <recommendedName>
        <fullName evidence="3">Capsular biosynthesis protein</fullName>
    </recommendedName>
</protein>
<proteinExistence type="predicted"/>
<dbReference type="Gene3D" id="3.40.50.12580">
    <property type="match status" value="1"/>
</dbReference>
<dbReference type="RefSeq" id="WP_127728413.1">
    <property type="nucleotide sequence ID" value="NZ_SACP01000006.1"/>
</dbReference>
<dbReference type="SUPFAM" id="SSF53448">
    <property type="entry name" value="Nucleotide-diphospho-sugar transferases"/>
    <property type="match status" value="1"/>
</dbReference>
<organism evidence="1 2">
    <name type="scientific">Methylobacterium oryzihabitans</name>
    <dbReference type="NCBI Taxonomy" id="2499852"/>
    <lineage>
        <taxon>Bacteria</taxon>
        <taxon>Pseudomonadati</taxon>
        <taxon>Pseudomonadota</taxon>
        <taxon>Alphaproteobacteria</taxon>
        <taxon>Hyphomicrobiales</taxon>
        <taxon>Methylobacteriaceae</taxon>
        <taxon>Methylobacterium</taxon>
    </lineage>
</organism>